<dbReference type="PANTHER" id="PTHR34067">
    <property type="entry name" value="OS04G0193200 PROTEIN"/>
    <property type="match status" value="1"/>
</dbReference>
<feature type="compositionally biased region" description="Acidic residues" evidence="6">
    <location>
        <begin position="235"/>
        <end position="244"/>
    </location>
</feature>
<evidence type="ECO:0000256" key="1">
    <source>
        <dbReference type="ARBA" id="ARBA00004123"/>
    </source>
</evidence>
<comment type="caution">
    <text evidence="8">The sequence shown here is derived from an EMBL/GenBank/DDBJ whole genome shotgun (WGS) entry which is preliminary data.</text>
</comment>
<dbReference type="GO" id="GO:0003677">
    <property type="term" value="F:DNA binding"/>
    <property type="evidence" value="ECO:0007669"/>
    <property type="project" value="UniProtKB-KW"/>
</dbReference>
<feature type="compositionally biased region" description="Basic and acidic residues" evidence="6">
    <location>
        <begin position="245"/>
        <end position="264"/>
    </location>
</feature>
<name>A0AAU9PUM1_9ASTR</name>
<evidence type="ECO:0000256" key="2">
    <source>
        <dbReference type="ARBA" id="ARBA00023015"/>
    </source>
</evidence>
<keyword evidence="9" id="KW-1185">Reference proteome</keyword>
<keyword evidence="3" id="KW-0238">DNA-binding</keyword>
<evidence type="ECO:0000256" key="6">
    <source>
        <dbReference type="SAM" id="MobiDB-lite"/>
    </source>
</evidence>
<dbReference type="Proteomes" id="UP001157418">
    <property type="component" value="Unassembled WGS sequence"/>
</dbReference>
<dbReference type="InterPro" id="IPR038945">
    <property type="entry name" value="MBD13-like"/>
</dbReference>
<feature type="region of interest" description="Disordered" evidence="6">
    <location>
        <begin position="119"/>
        <end position="138"/>
    </location>
</feature>
<reference evidence="8 9" key="1">
    <citation type="submission" date="2022-01" db="EMBL/GenBank/DDBJ databases">
        <authorList>
            <person name="Xiong W."/>
            <person name="Schranz E."/>
        </authorList>
    </citation>
    <scope>NUCLEOTIDE SEQUENCE [LARGE SCALE GENOMIC DNA]</scope>
</reference>
<gene>
    <name evidence="8" type="ORF">LVIROSA_LOCUS38902</name>
</gene>
<feature type="region of interest" description="Disordered" evidence="6">
    <location>
        <begin position="153"/>
        <end position="311"/>
    </location>
</feature>
<sequence>MSSIERPEGLPSSWTIEVKGSEEEKRECYIDPETGREFHSMLEVSDYLNTINSSKATEKTGDKSSSETVIPEKSEAADVAAEDISEKKQETSEKSNEKNAVSGTQVDGLPPGWIKEVVVRSAKGRTTRKDPYYLDPSSDYAFMSKLDALRYLETGDIEKCAMKPRKKSDIMMKLANTPTKTQSANKKSTKRSNETKKSNKSTSTPPSRASKRLKTSETVQPQSEEQPEKEKNEGGDADGVEDDTEQVKGKEPDVEKSTNDEKTEIPLVPEPVKTVNGDVPIEVPEIPMTAEEQSVGIEERKNEGGNEVTNI</sequence>
<dbReference type="InterPro" id="IPR016177">
    <property type="entry name" value="DNA-bd_dom_sf"/>
</dbReference>
<dbReference type="AlphaFoldDB" id="A0AAU9PUM1"/>
<evidence type="ECO:0000259" key="7">
    <source>
        <dbReference type="PROSITE" id="PS50982"/>
    </source>
</evidence>
<evidence type="ECO:0000256" key="5">
    <source>
        <dbReference type="ARBA" id="ARBA00023242"/>
    </source>
</evidence>
<keyword evidence="2" id="KW-0805">Transcription regulation</keyword>
<feature type="domain" description="MBD" evidence="7">
    <location>
        <begin position="99"/>
        <end position="175"/>
    </location>
</feature>
<dbReference type="PROSITE" id="PS50982">
    <property type="entry name" value="MBD"/>
    <property type="match status" value="2"/>
</dbReference>
<evidence type="ECO:0000256" key="3">
    <source>
        <dbReference type="ARBA" id="ARBA00023125"/>
    </source>
</evidence>
<dbReference type="GO" id="GO:0005634">
    <property type="term" value="C:nucleus"/>
    <property type="evidence" value="ECO:0007669"/>
    <property type="project" value="UniProtKB-SubCell"/>
</dbReference>
<feature type="compositionally biased region" description="Polar residues" evidence="6">
    <location>
        <begin position="176"/>
        <end position="185"/>
    </location>
</feature>
<accession>A0AAU9PUM1</accession>
<feature type="compositionally biased region" description="Basic and acidic residues" evidence="6">
    <location>
        <begin position="56"/>
        <end position="76"/>
    </location>
</feature>
<comment type="subcellular location">
    <subcellularLocation>
        <location evidence="1">Nucleus</location>
    </subcellularLocation>
</comment>
<keyword evidence="4" id="KW-0804">Transcription</keyword>
<dbReference type="SUPFAM" id="SSF54171">
    <property type="entry name" value="DNA-binding domain"/>
    <property type="match status" value="2"/>
</dbReference>
<keyword evidence="5" id="KW-0539">Nucleus</keyword>
<dbReference type="InterPro" id="IPR001739">
    <property type="entry name" value="Methyl_CpG_DNA-bd"/>
</dbReference>
<organism evidence="8 9">
    <name type="scientific">Lactuca virosa</name>
    <dbReference type="NCBI Taxonomy" id="75947"/>
    <lineage>
        <taxon>Eukaryota</taxon>
        <taxon>Viridiplantae</taxon>
        <taxon>Streptophyta</taxon>
        <taxon>Embryophyta</taxon>
        <taxon>Tracheophyta</taxon>
        <taxon>Spermatophyta</taxon>
        <taxon>Magnoliopsida</taxon>
        <taxon>eudicotyledons</taxon>
        <taxon>Gunneridae</taxon>
        <taxon>Pentapetalae</taxon>
        <taxon>asterids</taxon>
        <taxon>campanulids</taxon>
        <taxon>Asterales</taxon>
        <taxon>Asteraceae</taxon>
        <taxon>Cichorioideae</taxon>
        <taxon>Cichorieae</taxon>
        <taxon>Lactucinae</taxon>
        <taxon>Lactuca</taxon>
    </lineage>
</organism>
<proteinExistence type="predicted"/>
<feature type="region of interest" description="Disordered" evidence="6">
    <location>
        <begin position="53"/>
        <end position="112"/>
    </location>
</feature>
<dbReference type="EMBL" id="CAKMRJ010005745">
    <property type="protein sequence ID" value="CAH1453672.1"/>
    <property type="molecule type" value="Genomic_DNA"/>
</dbReference>
<feature type="compositionally biased region" description="Basic and acidic residues" evidence="6">
    <location>
        <begin position="19"/>
        <end position="36"/>
    </location>
</feature>
<dbReference type="Gene3D" id="3.30.890.10">
    <property type="entry name" value="Methyl-cpg-binding Protein 2, Chain A"/>
    <property type="match status" value="2"/>
</dbReference>
<evidence type="ECO:0000313" key="9">
    <source>
        <dbReference type="Proteomes" id="UP001157418"/>
    </source>
</evidence>
<evidence type="ECO:0000313" key="8">
    <source>
        <dbReference type="EMBL" id="CAH1453672.1"/>
    </source>
</evidence>
<dbReference type="PANTHER" id="PTHR34067:SF20">
    <property type="entry name" value="OS08G0206700 PROTEIN"/>
    <property type="match status" value="1"/>
</dbReference>
<feature type="region of interest" description="Disordered" evidence="6">
    <location>
        <begin position="1"/>
        <end position="36"/>
    </location>
</feature>
<protein>
    <recommendedName>
        <fullName evidence="7">MBD domain-containing protein</fullName>
    </recommendedName>
</protein>
<feature type="domain" description="MBD" evidence="7">
    <location>
        <begin position="1"/>
        <end position="68"/>
    </location>
</feature>
<evidence type="ECO:0000256" key="4">
    <source>
        <dbReference type="ARBA" id="ARBA00023163"/>
    </source>
</evidence>
<feature type="compositionally biased region" description="Basic and acidic residues" evidence="6">
    <location>
        <begin position="84"/>
        <end position="97"/>
    </location>
</feature>